<dbReference type="Pfam" id="PF07801">
    <property type="entry name" value="DUF1647"/>
    <property type="match status" value="1"/>
</dbReference>
<dbReference type="Proteomes" id="UP000046395">
    <property type="component" value="Unassembled WGS sequence"/>
</dbReference>
<proteinExistence type="predicted"/>
<reference evidence="2" key="3">
    <citation type="submission" date="2019-12" db="UniProtKB">
        <authorList>
            <consortium name="WormBaseParasite"/>
        </authorList>
    </citation>
    <scope>IDENTIFICATION</scope>
</reference>
<reference evidence="1" key="2">
    <citation type="submission" date="2014-03" db="EMBL/GenBank/DDBJ databases">
        <title>The whipworm genome and dual-species transcriptomics of an intimate host-pathogen interaction.</title>
        <authorList>
            <person name="Foth B.J."/>
            <person name="Tsai I.J."/>
            <person name="Reid A.J."/>
            <person name="Bancroft A.J."/>
            <person name="Nichol S."/>
            <person name="Tracey A."/>
            <person name="Holroyd N."/>
            <person name="Cotton J.A."/>
            <person name="Stanley E.J."/>
            <person name="Zarowiecki M."/>
            <person name="Liu J.Z."/>
            <person name="Huckvale T."/>
            <person name="Cooper P.J."/>
            <person name="Grencis R.K."/>
            <person name="Berriman M."/>
        </authorList>
    </citation>
    <scope>NUCLEOTIDE SEQUENCE [LARGE SCALE GENOMIC DNA]</scope>
    <source>
        <strain evidence="1">Edinburgh</strain>
    </source>
</reference>
<reference evidence="1" key="1">
    <citation type="submission" date="2013-11" db="EMBL/GenBank/DDBJ databases">
        <authorList>
            <person name="Aslett M."/>
        </authorList>
    </citation>
    <scope>NUCLEOTIDE SEQUENCE [LARGE SCALE GENOMIC DNA]</scope>
    <source>
        <strain evidence="1">Edinburgh</strain>
    </source>
</reference>
<protein>
    <submittedName>
        <fullName evidence="2">Nucleotide-diphospho-sugar transferase domain-containing protein</fullName>
    </submittedName>
</protein>
<keyword evidence="1" id="KW-1185">Reference proteome</keyword>
<dbReference type="WBParaSite" id="TMUE_2000006540.3">
    <property type="protein sequence ID" value="TMUE_2000006540.3"/>
    <property type="gene ID" value="WBGene00287411"/>
</dbReference>
<evidence type="ECO:0000313" key="2">
    <source>
        <dbReference type="WBParaSite" id="TMUE_2000006540.1"/>
    </source>
</evidence>
<dbReference type="InterPro" id="IPR029044">
    <property type="entry name" value="Nucleotide-diphossugar_trans"/>
</dbReference>
<dbReference type="AlphaFoldDB" id="A0A5S6QHC1"/>
<sequence length="328" mass="38574">MKKYYCKPPNNQRLCYRIPRNGTEGRPFGSDIGLYLRKLHLFDLADRYVDPQTYLQHHKMAFVTAADKHYFESVKVAIISIQTHFPKSDIIFYDLGLVEAQAKEMKRFCNVQYHKFPFEQYPPSVRLLKQYRWKPIVVAKTIADYGAFWYLDSSATFSTSDLAEFYNSIYNGRCEEPNKESHISVRLPSDPGHGILAFTDPRVYEFIPTDTEMHHKKGSRMKQAGFMLIFRTKKVVEDLLVWWVACALETNCMDPTERTAICHLDRSLRWSKDFHGCHRYDQSVINILLANLMGYNSSCWSTNLSFYEIKRRASSKKKPLTCDWFFQW</sequence>
<organism evidence="1 2">
    <name type="scientific">Trichuris muris</name>
    <name type="common">Mouse whipworm</name>
    <dbReference type="NCBI Taxonomy" id="70415"/>
    <lineage>
        <taxon>Eukaryota</taxon>
        <taxon>Metazoa</taxon>
        <taxon>Ecdysozoa</taxon>
        <taxon>Nematoda</taxon>
        <taxon>Enoplea</taxon>
        <taxon>Dorylaimia</taxon>
        <taxon>Trichinellida</taxon>
        <taxon>Trichuridae</taxon>
        <taxon>Trichuris</taxon>
    </lineage>
</organism>
<dbReference type="WBParaSite" id="TMUE_2000006540.2">
    <property type="protein sequence ID" value="TMUE_2000006540.2"/>
    <property type="gene ID" value="WBGene00287411"/>
</dbReference>
<dbReference type="InterPro" id="IPR012444">
    <property type="entry name" value="DUF1647"/>
</dbReference>
<dbReference type="Gene3D" id="3.90.550.10">
    <property type="entry name" value="Spore Coat Polysaccharide Biosynthesis Protein SpsA, Chain A"/>
    <property type="match status" value="1"/>
</dbReference>
<dbReference type="PANTHER" id="PTHR31389:SF4">
    <property type="entry name" value="LD39211P"/>
    <property type="match status" value="1"/>
</dbReference>
<name>A0A5S6QHC1_TRIMR</name>
<evidence type="ECO:0000313" key="1">
    <source>
        <dbReference type="Proteomes" id="UP000046395"/>
    </source>
</evidence>
<dbReference type="WBParaSite" id="TMUE_2000006540.4">
    <property type="protein sequence ID" value="TMUE_2000006540.4"/>
    <property type="gene ID" value="WBGene00287411"/>
</dbReference>
<accession>A0A5S6QHC1</accession>
<dbReference type="WBParaSite" id="TMUE_2000006540.5">
    <property type="protein sequence ID" value="TMUE_2000006540.5"/>
    <property type="gene ID" value="WBGene00287411"/>
</dbReference>
<dbReference type="PANTHER" id="PTHR31389">
    <property type="entry name" value="LD39211P"/>
    <property type="match status" value="1"/>
</dbReference>
<dbReference type="SUPFAM" id="SSF53448">
    <property type="entry name" value="Nucleotide-diphospho-sugar transferases"/>
    <property type="match status" value="1"/>
</dbReference>
<dbReference type="WBParaSite" id="TMUE_2000006540.1">
    <property type="protein sequence ID" value="TMUE_2000006540.1"/>
    <property type="gene ID" value="WBGene00287411"/>
</dbReference>